<accession>A0A510UNL3</accession>
<dbReference type="EMBL" id="WOBN01000081">
    <property type="protein sequence ID" value="MUK51566.1"/>
    <property type="molecule type" value="Genomic_DNA"/>
</dbReference>
<dbReference type="Proteomes" id="UP000448038">
    <property type="component" value="Unassembled WGS sequence"/>
</dbReference>
<name>A0A510UNL3_ALIFS</name>
<dbReference type="EMBL" id="BJTZ01000083">
    <property type="protein sequence ID" value="GEK16169.1"/>
    <property type="molecule type" value="Genomic_DNA"/>
</dbReference>
<evidence type="ECO:0000313" key="2">
    <source>
        <dbReference type="EMBL" id="MUK51566.1"/>
    </source>
</evidence>
<dbReference type="Proteomes" id="UP000321787">
    <property type="component" value="Unassembled WGS sequence"/>
</dbReference>
<evidence type="ECO:0000313" key="3">
    <source>
        <dbReference type="Proteomes" id="UP000321787"/>
    </source>
</evidence>
<proteinExistence type="predicted"/>
<reference evidence="1 3" key="1">
    <citation type="submission" date="2019-07" db="EMBL/GenBank/DDBJ databases">
        <title>Whole genome shotgun sequence of Aliivibrio fischeri NBRC 101058.</title>
        <authorList>
            <person name="Hosoyama A."/>
            <person name="Uohara A."/>
            <person name="Ohji S."/>
            <person name="Ichikawa N."/>
        </authorList>
    </citation>
    <scope>NUCLEOTIDE SEQUENCE [LARGE SCALE GENOMIC DNA]</scope>
    <source>
        <strain evidence="1 3">NBRC 101058</strain>
    </source>
</reference>
<dbReference type="AlphaFoldDB" id="A0A510UNL3"/>
<gene>
    <name evidence="1" type="ORF">AFI02nite_42050</name>
    <name evidence="2" type="ORF">GNP88_21020</name>
</gene>
<dbReference type="RefSeq" id="WP_146866944.1">
    <property type="nucleotide sequence ID" value="NZ_BJTZ01000083.1"/>
</dbReference>
<evidence type="ECO:0000313" key="4">
    <source>
        <dbReference type="Proteomes" id="UP000448038"/>
    </source>
</evidence>
<evidence type="ECO:0000313" key="1">
    <source>
        <dbReference type="EMBL" id="GEK16169.1"/>
    </source>
</evidence>
<protein>
    <submittedName>
        <fullName evidence="1">Uncharacterized protein</fullName>
    </submittedName>
</protein>
<comment type="caution">
    <text evidence="1">The sequence shown here is derived from an EMBL/GenBank/DDBJ whole genome shotgun (WGS) entry which is preliminary data.</text>
</comment>
<organism evidence="1 3">
    <name type="scientific">Aliivibrio fischeri</name>
    <name type="common">Vibrio fischeri</name>
    <dbReference type="NCBI Taxonomy" id="668"/>
    <lineage>
        <taxon>Bacteria</taxon>
        <taxon>Pseudomonadati</taxon>
        <taxon>Pseudomonadota</taxon>
        <taxon>Gammaproteobacteria</taxon>
        <taxon>Vibrionales</taxon>
        <taxon>Vibrionaceae</taxon>
        <taxon>Aliivibrio</taxon>
    </lineage>
</organism>
<sequence>MLFSEMSQDQLWEIIDKDLNWLKTAKYHLILCLVAKIKYLLSFLGQDNQYKKFISSVYSDYKVPEPEAHNVPIGGNNPWSEDNLNGLQDVDMFWRDRYYRSNGVYVSGHWVRSHNRYR</sequence>
<reference evidence="2 4" key="2">
    <citation type="submission" date="2019-11" db="EMBL/GenBank/DDBJ databases">
        <title>Using colonization assays and comparative genomics to discover symbiosis behaviors and factors in Vibrio fischeri.</title>
        <authorList>
            <person name="Bongrand C."/>
            <person name="Moriano-Gutierrez S."/>
            <person name="Arevalo P."/>
            <person name="Mcfall-Ngai M."/>
            <person name="Visick K."/>
            <person name="Polz M.F."/>
            <person name="Ruby E.G."/>
        </authorList>
    </citation>
    <scope>NUCLEOTIDE SEQUENCE [LARGE SCALE GENOMIC DNA]</scope>
    <source>
        <strain evidence="4">emors.4.1</strain>
        <strain evidence="2">Emors.4.1</strain>
    </source>
</reference>